<dbReference type="OrthoDB" id="1722928at2"/>
<protein>
    <submittedName>
        <fullName evidence="1">Uncharacterized protein</fullName>
    </submittedName>
</protein>
<dbReference type="CDD" id="cd00371">
    <property type="entry name" value="HMA"/>
    <property type="match status" value="1"/>
</dbReference>
<dbReference type="RefSeq" id="WP_013175225.1">
    <property type="nucleotide sequence ID" value="NC_014220.1"/>
</dbReference>
<keyword evidence="2" id="KW-1185">Reference proteome</keyword>
<dbReference type="STRING" id="643648.Slip_1044"/>
<name>D7CM88_SYNLT</name>
<dbReference type="HOGENOM" id="CLU_124880_0_0_9"/>
<evidence type="ECO:0000313" key="1">
    <source>
        <dbReference type="EMBL" id="ADI01823.1"/>
    </source>
</evidence>
<organism evidence="1 2">
    <name type="scientific">Syntrophothermus lipocalidus (strain DSM 12680 / TGB-C1)</name>
    <dbReference type="NCBI Taxonomy" id="643648"/>
    <lineage>
        <taxon>Bacteria</taxon>
        <taxon>Bacillati</taxon>
        <taxon>Bacillota</taxon>
        <taxon>Clostridia</taxon>
        <taxon>Eubacteriales</taxon>
        <taxon>Syntrophomonadaceae</taxon>
        <taxon>Syntrophothermus</taxon>
    </lineage>
</organism>
<gene>
    <name evidence="1" type="ordered locus">Slip_1044</name>
</gene>
<dbReference type="AlphaFoldDB" id="D7CM88"/>
<sequence length="179" mass="20871">MWKDFKAPVAVIAFVVTLGVAMAGYSLYNRYLIEKPVQEEMSRVPGVQEVEINRENHKVTVTVTMEDMEDFAPSYRDVDKLAKERFGEGNYSLEIKDTRNQELEEVYRGLQLYLYQGIANNSFLWLNQEINKVAREHQLKYKLSVDEDNLYLQLHKQGHYLYEVIKRGDDNSSEPAVGR</sequence>
<dbReference type="InterPro" id="IPR006121">
    <property type="entry name" value="HMA_dom"/>
</dbReference>
<reference evidence="1 2" key="2">
    <citation type="journal article" date="2010" name="Stand. Genomic Sci.">
        <title>Complete genome sequence of Syntrophothermus lipocalidus type strain (TGB-C1).</title>
        <authorList>
            <person name="Djao O.D."/>
            <person name="Zhang X."/>
            <person name="Lucas S."/>
            <person name="Lapidus A."/>
            <person name="Del Rio T.G."/>
            <person name="Nolan M."/>
            <person name="Tice H."/>
            <person name="Cheng J.F."/>
            <person name="Han C."/>
            <person name="Tapia R."/>
            <person name="Goodwin L."/>
            <person name="Pitluck S."/>
            <person name="Liolios K."/>
            <person name="Ivanova N."/>
            <person name="Mavromatis K."/>
            <person name="Mikhailova N."/>
            <person name="Ovchinnikova G."/>
            <person name="Pati A."/>
            <person name="Brambilla E."/>
            <person name="Chen A."/>
            <person name="Palaniappan K."/>
            <person name="Land M."/>
            <person name="Hauser L."/>
            <person name="Chang Y.J."/>
            <person name="Jeffries C.D."/>
            <person name="Rohde M."/>
            <person name="Sikorski J."/>
            <person name="Spring S."/>
            <person name="Goker M."/>
            <person name="Detter J.C."/>
            <person name="Woyke T."/>
            <person name="Bristow J."/>
            <person name="Eisen J.A."/>
            <person name="Markowitz V."/>
            <person name="Hugenholtz P."/>
            <person name="Kyrpides N.C."/>
            <person name="Klenk H.P."/>
        </authorList>
    </citation>
    <scope>NUCLEOTIDE SEQUENCE [LARGE SCALE GENOMIC DNA]</scope>
    <source>
        <strain evidence="2">DSM 12680 / TGB-C1</strain>
    </source>
</reference>
<dbReference type="EMBL" id="CP002048">
    <property type="protein sequence ID" value="ADI01823.1"/>
    <property type="molecule type" value="Genomic_DNA"/>
</dbReference>
<dbReference type="Proteomes" id="UP000000378">
    <property type="component" value="Chromosome"/>
</dbReference>
<dbReference type="eggNOG" id="ENOG5031G0S">
    <property type="taxonomic scope" value="Bacteria"/>
</dbReference>
<reference evidence="2" key="1">
    <citation type="journal article" date="2010" name="Stand. Genomic Sci.">
        <title>Complete genome sequence of Syntrophothermus lipocalidus type strain (TGB-C1T).</title>
        <authorList>
            <consortium name="US DOE Joint Genome Institute (JGI-PGF)"/>
            <person name="Djao O."/>
            <person name="Zhang X."/>
            <person name="Lucas S."/>
            <person name="Lapidus A."/>
            <person name="Glavina Del Rio T."/>
            <person name="Nolan M."/>
            <person name="Tice H."/>
            <person name="Cheng J."/>
            <person name="Han C."/>
            <person name="Tapia R."/>
            <person name="Goodwin L."/>
            <person name="Pitluck S."/>
            <person name="Liolios K."/>
            <person name="Ivanova N."/>
            <person name="Mavromatis K."/>
            <person name="Mikhailova N."/>
            <person name="Ovchinnikova G."/>
            <person name="Pati A."/>
            <person name="Brambilla E."/>
            <person name="Chen A."/>
            <person name="Palaniappan K."/>
            <person name="Land M."/>
            <person name="Hauser L."/>
            <person name="Chang Y."/>
            <person name="Jeffries C."/>
            <person name="Rohde M."/>
            <person name="Sikorski J."/>
            <person name="Spring S."/>
            <person name="Goker M."/>
            <person name="Detter J."/>
            <person name="Woyke T."/>
            <person name="Bristow J."/>
            <person name="Eisen J."/>
            <person name="Markowitz V."/>
            <person name="Hugenholtz P."/>
            <person name="Kyrpides N."/>
            <person name="Klenk H."/>
        </authorList>
    </citation>
    <scope>NUCLEOTIDE SEQUENCE [LARGE SCALE GENOMIC DNA]</scope>
    <source>
        <strain evidence="2">DSM 12680 / TGB-C1</strain>
    </source>
</reference>
<proteinExistence type="predicted"/>
<dbReference type="GO" id="GO:0046872">
    <property type="term" value="F:metal ion binding"/>
    <property type="evidence" value="ECO:0007669"/>
    <property type="project" value="InterPro"/>
</dbReference>
<accession>D7CM88</accession>
<dbReference type="KEGG" id="slp:Slip_1044"/>
<evidence type="ECO:0000313" key="2">
    <source>
        <dbReference type="Proteomes" id="UP000000378"/>
    </source>
</evidence>